<reference evidence="2" key="1">
    <citation type="submission" date="2018-08" db="EMBL/GenBank/DDBJ databases">
        <title>Identification of Burkholderia cepacia strains that express a Burkholderia pseudomallei-like capsular polysaccharide.</title>
        <authorList>
            <person name="Burtnick M.N."/>
            <person name="Vongsouvath M."/>
            <person name="Newton P."/>
            <person name="Wuthiekanun V."/>
            <person name="Limmathurotsakul D."/>
            <person name="Brett P.J."/>
            <person name="Chantratita N."/>
            <person name="Dance D.A."/>
        </authorList>
    </citation>
    <scope>NUCLEOTIDE SEQUENCE</scope>
    <source>
        <strain evidence="2">SBXCC001</strain>
    </source>
</reference>
<name>A0AAW9CZ76_BURTH</name>
<comment type="caution">
    <text evidence="2">The sequence shown here is derived from an EMBL/GenBank/DDBJ whole genome shotgun (WGS) entry which is preliminary data.</text>
</comment>
<sequence>MRETLGESRGPPRRGARGRPTRGGGDDAAQQRVDTVQMDGAFVLSRTGGFQKKPTAIIDRSTKQSKRARPAASGQGSGQWW</sequence>
<protein>
    <submittedName>
        <fullName evidence="2">Uncharacterized protein</fullName>
    </submittedName>
</protein>
<evidence type="ECO:0000313" key="3">
    <source>
        <dbReference type="Proteomes" id="UP001272137"/>
    </source>
</evidence>
<evidence type="ECO:0000256" key="1">
    <source>
        <dbReference type="SAM" id="MobiDB-lite"/>
    </source>
</evidence>
<proteinExistence type="predicted"/>
<evidence type="ECO:0000313" key="2">
    <source>
        <dbReference type="EMBL" id="MDW9255899.1"/>
    </source>
</evidence>
<gene>
    <name evidence="2" type="ORF">C7S16_1064</name>
</gene>
<dbReference type="Proteomes" id="UP001272137">
    <property type="component" value="Unassembled WGS sequence"/>
</dbReference>
<accession>A0AAW9CZ76</accession>
<feature type="compositionally biased region" description="Basic residues" evidence="1">
    <location>
        <begin position="11"/>
        <end position="20"/>
    </location>
</feature>
<feature type="region of interest" description="Disordered" evidence="1">
    <location>
        <begin position="1"/>
        <end position="32"/>
    </location>
</feature>
<dbReference type="AlphaFoldDB" id="A0AAW9CZ76"/>
<feature type="region of interest" description="Disordered" evidence="1">
    <location>
        <begin position="46"/>
        <end position="81"/>
    </location>
</feature>
<organism evidence="2 3">
    <name type="scientific">Burkholderia thailandensis</name>
    <dbReference type="NCBI Taxonomy" id="57975"/>
    <lineage>
        <taxon>Bacteria</taxon>
        <taxon>Pseudomonadati</taxon>
        <taxon>Pseudomonadota</taxon>
        <taxon>Betaproteobacteria</taxon>
        <taxon>Burkholderiales</taxon>
        <taxon>Burkholderiaceae</taxon>
        <taxon>Burkholderia</taxon>
        <taxon>pseudomallei group</taxon>
    </lineage>
</organism>
<dbReference type="EMBL" id="QXCT01000002">
    <property type="protein sequence ID" value="MDW9255899.1"/>
    <property type="molecule type" value="Genomic_DNA"/>
</dbReference>